<evidence type="ECO:0000313" key="10">
    <source>
        <dbReference type="EMBL" id="MEQ6889501.1"/>
    </source>
</evidence>
<comment type="subcellular location">
    <subcellularLocation>
        <location evidence="8">Cytoplasm</location>
    </subcellularLocation>
</comment>
<name>A0ABV1N8V1_9GAMM</name>
<evidence type="ECO:0000256" key="6">
    <source>
        <dbReference type="ARBA" id="ARBA00023141"/>
    </source>
</evidence>
<organism evidence="10 11">
    <name type="scientific">Halomonas pelophila</name>
    <dbReference type="NCBI Taxonomy" id="3151122"/>
    <lineage>
        <taxon>Bacteria</taxon>
        <taxon>Pseudomonadati</taxon>
        <taxon>Pseudomonadota</taxon>
        <taxon>Gammaproteobacteria</taxon>
        <taxon>Oceanospirillales</taxon>
        <taxon>Halomonadaceae</taxon>
        <taxon>Halomonas</taxon>
    </lineage>
</organism>
<evidence type="ECO:0000256" key="7">
    <source>
        <dbReference type="ARBA" id="ARBA00044633"/>
    </source>
</evidence>
<feature type="active site" description="Proton acceptor" evidence="8">
    <location>
        <position position="656"/>
    </location>
</feature>
<feature type="binding site" evidence="8">
    <location>
        <position position="687"/>
    </location>
    <ligand>
        <name>phosphoenolpyruvate</name>
        <dbReference type="ChEBI" id="CHEBI:58702"/>
    </ligand>
</feature>
<dbReference type="PROSITE" id="PS51176">
    <property type="entry name" value="PDH_ADH"/>
    <property type="match status" value="1"/>
</dbReference>
<dbReference type="EC" id="2.5.1.19" evidence="8"/>
<evidence type="ECO:0000259" key="9">
    <source>
        <dbReference type="PROSITE" id="PS51176"/>
    </source>
</evidence>
<feature type="binding site" evidence="8">
    <location>
        <position position="508"/>
    </location>
    <ligand>
        <name>3-phosphoshikimate</name>
        <dbReference type="ChEBI" id="CHEBI:145989"/>
    </ligand>
</feature>
<keyword evidence="11" id="KW-1185">Reference proteome</keyword>
<dbReference type="Pfam" id="PF20463">
    <property type="entry name" value="PDH_C"/>
    <property type="match status" value="1"/>
</dbReference>
<dbReference type="Proteomes" id="UP001472978">
    <property type="component" value="Unassembled WGS sequence"/>
</dbReference>
<comment type="caution">
    <text evidence="10">The sequence shown here is derived from an EMBL/GenBank/DDBJ whole genome shotgun (WGS) entry which is preliminary data.</text>
</comment>
<dbReference type="InterPro" id="IPR023193">
    <property type="entry name" value="EPSP_synthase_CS"/>
</dbReference>
<dbReference type="InterPro" id="IPR046825">
    <property type="entry name" value="PDH_C"/>
</dbReference>
<dbReference type="RefSeq" id="WP_349759026.1">
    <property type="nucleotide sequence ID" value="NZ_JBEGCI010000010.1"/>
</dbReference>
<keyword evidence="4 8" id="KW-0808">Transferase</keyword>
<dbReference type="SUPFAM" id="SSF48179">
    <property type="entry name" value="6-phosphogluconate dehydrogenase C-terminal domain-like"/>
    <property type="match status" value="1"/>
</dbReference>
<dbReference type="GO" id="GO:0008977">
    <property type="term" value="F:prephenate dehydrogenase (NAD+) activity"/>
    <property type="evidence" value="ECO:0007669"/>
    <property type="project" value="UniProtKB-EC"/>
</dbReference>
<evidence type="ECO:0000256" key="8">
    <source>
        <dbReference type="HAMAP-Rule" id="MF_00210"/>
    </source>
</evidence>
<comment type="function">
    <text evidence="8">Catalyzes the transfer of the enolpyruvyl moiety of phosphoenolpyruvate (PEP) to the 5-hydroxyl of shikimate-3-phosphate (S3P) to produce enolpyruvyl shikimate-3-phosphate and inorganic phosphate.</text>
</comment>
<dbReference type="InterPro" id="IPR001986">
    <property type="entry name" value="Enolpyruvate_Tfrase_dom"/>
</dbReference>
<feature type="domain" description="Prephenate/arogenate dehydrogenase" evidence="9">
    <location>
        <begin position="8"/>
        <end position="329"/>
    </location>
</feature>
<dbReference type="SUPFAM" id="SSF51735">
    <property type="entry name" value="NAD(P)-binding Rossmann-fold domains"/>
    <property type="match status" value="1"/>
</dbReference>
<proteinExistence type="inferred from homology"/>
<dbReference type="NCBIfam" id="NF011381">
    <property type="entry name" value="PRK14806.1"/>
    <property type="match status" value="1"/>
</dbReference>
<dbReference type="InterPro" id="IPR036968">
    <property type="entry name" value="Enolpyruvate_Tfrase_sf"/>
</dbReference>
<dbReference type="PANTHER" id="PTHR21090:SF5">
    <property type="entry name" value="PENTAFUNCTIONAL AROM POLYPEPTIDE"/>
    <property type="match status" value="1"/>
</dbReference>
<comment type="similarity">
    <text evidence="2 8">Belongs to the EPSP synthase family.</text>
</comment>
<sequence>MAVEVREARILIVGLGLIGGSLAAALRAAGYGAANDLAPEEGGAGDIGPESGIAGGIGPVTTTELLACDPDAGEIARGVEMGLIDRGDTRLAPLIEGVSLVVLAVPVLAMSGVMRELAGCLQRAAPDVVVTDVGSAKAAIRRSAIAAFGRMPANLVLGHPIAGSEKSGVAAADPSLYARHKVILTPEPDTDPAATARVRRLWESCHAEVLEMAVERHDQVLARTSHLPHLLAFSLVDTLARQDERLEIFRYAAGGFRDFTRIAGSDPVMWRDIFIANRDAVLASLDDFEAGVARLRRAVESGDGDAMLATFDRASHARHYFESLLNQTSYQAEYQMQQHGKLRFRASPGGNVAGRIRVPGDKSISHRAIMLGALAEGVTEVKGFLEGEDSLATLQAFREMGVAIEGPHQGRVTVHGVGMHGLKAPAGPLYVGNAGTAMRLFAGLLAGQAFDTELTGDASLTKRPMGRVADPLRLMGARIDTAEGGRPPLHIHGGESLSGITYDMPMASAQVKSCLLLAGLYAEGETRVREPAPTRDHTERMLAGFGYAVQREGDTCWLQGGGTLSAAPIDVPSDISSATFFLVAAAITPGSDLVLEHVGINPTRVGVINILRLMGADLCLENEHEVGGEPVADLHIRYAPLKGIDIPVDQVPLAIDEFPALFIAAANAQGTTRLRGAEELRVKESDRLKAMADGLATIGVEHALLEDGIDIIGGGRAEGANYGGGRIDSLGDHRIAMSFAIAALRAGESIDIDDCANVATSFPGFIDLARRVGLALEEQEAS</sequence>
<keyword evidence="6 8" id="KW-0057">Aromatic amino acid biosynthesis</keyword>
<evidence type="ECO:0000256" key="5">
    <source>
        <dbReference type="ARBA" id="ARBA00023002"/>
    </source>
</evidence>
<dbReference type="Gene3D" id="3.65.10.10">
    <property type="entry name" value="Enolpyruvate transferase domain"/>
    <property type="match status" value="2"/>
</dbReference>
<evidence type="ECO:0000256" key="4">
    <source>
        <dbReference type="ARBA" id="ARBA00022679"/>
    </source>
</evidence>
<dbReference type="SUPFAM" id="SSF55205">
    <property type="entry name" value="EPT/RTPC-like"/>
    <property type="match status" value="1"/>
</dbReference>
<dbReference type="InterPro" id="IPR003099">
    <property type="entry name" value="Prephen_DH"/>
</dbReference>
<feature type="binding site" evidence="8">
    <location>
        <position position="656"/>
    </location>
    <ligand>
        <name>3-phosphoshikimate</name>
        <dbReference type="ChEBI" id="CHEBI:145989"/>
    </ligand>
</feature>
<dbReference type="Pfam" id="PF00275">
    <property type="entry name" value="EPSP_synthase"/>
    <property type="match status" value="1"/>
</dbReference>
<feature type="binding site" evidence="8">
    <location>
        <position position="510"/>
    </location>
    <ligand>
        <name>3-phosphoshikimate</name>
        <dbReference type="ChEBI" id="CHEBI:145989"/>
    </ligand>
</feature>
<dbReference type="Gene3D" id="3.40.50.720">
    <property type="entry name" value="NAD(P)-binding Rossmann-like Domain"/>
    <property type="match status" value="1"/>
</dbReference>
<feature type="binding site" evidence="8">
    <location>
        <position position="363"/>
    </location>
    <ligand>
        <name>3-phosphoshikimate</name>
        <dbReference type="ChEBI" id="CHEBI:145989"/>
    </ligand>
</feature>
<dbReference type="InterPro" id="IPR046826">
    <property type="entry name" value="PDH_N"/>
</dbReference>
<keyword evidence="8" id="KW-0963">Cytoplasm</keyword>
<evidence type="ECO:0000256" key="1">
    <source>
        <dbReference type="ARBA" id="ARBA00004811"/>
    </source>
</evidence>
<feature type="binding site" evidence="8">
    <location>
        <position position="435"/>
    </location>
    <ligand>
        <name>phosphoenolpyruvate</name>
        <dbReference type="ChEBI" id="CHEBI:58702"/>
    </ligand>
</feature>
<comment type="subunit">
    <text evidence="8">Monomer.</text>
</comment>
<dbReference type="Pfam" id="PF02153">
    <property type="entry name" value="PDH_N"/>
    <property type="match status" value="1"/>
</dbReference>
<dbReference type="InterPro" id="IPR036291">
    <property type="entry name" value="NAD(P)-bd_dom_sf"/>
</dbReference>
<dbReference type="PANTHER" id="PTHR21090">
    <property type="entry name" value="AROM/DEHYDROQUINATE SYNTHASE"/>
    <property type="match status" value="1"/>
</dbReference>
<accession>A0ABV1N8V1</accession>
<feature type="binding site" evidence="8">
    <location>
        <position position="362"/>
    </location>
    <ligand>
        <name>3-phosphoshikimate</name>
        <dbReference type="ChEBI" id="CHEBI:145989"/>
    </ligand>
</feature>
<feature type="binding site" evidence="8">
    <location>
        <position position="367"/>
    </location>
    <ligand>
        <name>3-phosphoshikimate</name>
        <dbReference type="ChEBI" id="CHEBI:145989"/>
    </ligand>
</feature>
<feature type="binding site" evidence="8">
    <location>
        <position position="734"/>
    </location>
    <ligand>
        <name>phosphoenolpyruvate</name>
        <dbReference type="ChEBI" id="CHEBI:58702"/>
    </ligand>
</feature>
<dbReference type="GO" id="GO:0003866">
    <property type="term" value="F:3-phosphoshikimate 1-carboxyvinyltransferase activity"/>
    <property type="evidence" value="ECO:0007669"/>
    <property type="project" value="UniProtKB-EC"/>
</dbReference>
<dbReference type="InterPro" id="IPR013792">
    <property type="entry name" value="RNA3'P_cycl/enolpyr_Trfase_a/b"/>
</dbReference>
<dbReference type="Gene3D" id="1.10.3660.10">
    <property type="entry name" value="6-phosphogluconate dehydrogenase C-terminal like domain"/>
    <property type="match status" value="1"/>
</dbReference>
<dbReference type="EMBL" id="JBEGCI010000010">
    <property type="protein sequence ID" value="MEQ6889501.1"/>
    <property type="molecule type" value="Genomic_DNA"/>
</dbReference>
<dbReference type="InterPro" id="IPR008927">
    <property type="entry name" value="6-PGluconate_DH-like_C_sf"/>
</dbReference>
<protein>
    <recommendedName>
        <fullName evidence="8">3-phosphoshikimate 1-carboxyvinyltransferase</fullName>
        <ecNumber evidence="8">2.5.1.19</ecNumber>
    </recommendedName>
    <alternativeName>
        <fullName evidence="8">5-enolpyruvylshikimate-3-phosphate synthase</fullName>
        <shortName evidence="8">EPSP synthase</shortName>
        <shortName evidence="8">EPSPS</shortName>
    </alternativeName>
</protein>
<evidence type="ECO:0000313" key="11">
    <source>
        <dbReference type="Proteomes" id="UP001472978"/>
    </source>
</evidence>
<dbReference type="PROSITE" id="PS00104">
    <property type="entry name" value="EPSP_SYNTHASE_1"/>
    <property type="match status" value="1"/>
</dbReference>
<dbReference type="CDD" id="cd01556">
    <property type="entry name" value="EPSP_synthase"/>
    <property type="match status" value="1"/>
</dbReference>
<gene>
    <name evidence="8" type="primary">aroA</name>
    <name evidence="10" type="ORF">ABE957_12545</name>
</gene>
<comment type="catalytic activity">
    <reaction evidence="7">
        <text>3-phosphoshikimate + phosphoenolpyruvate = 5-O-(1-carboxyvinyl)-3-phosphoshikimate + phosphate</text>
        <dbReference type="Rhea" id="RHEA:21256"/>
        <dbReference type="ChEBI" id="CHEBI:43474"/>
        <dbReference type="ChEBI" id="CHEBI:57701"/>
        <dbReference type="ChEBI" id="CHEBI:58702"/>
        <dbReference type="ChEBI" id="CHEBI:145989"/>
        <dbReference type="EC" id="2.5.1.19"/>
    </reaction>
    <physiologicalReaction direction="left-to-right" evidence="7">
        <dbReference type="Rhea" id="RHEA:21257"/>
    </physiologicalReaction>
</comment>
<dbReference type="NCBIfam" id="TIGR01356">
    <property type="entry name" value="aroA"/>
    <property type="match status" value="1"/>
</dbReference>
<reference evidence="10 11" key="1">
    <citation type="submission" date="2024-05" db="EMBL/GenBank/DDBJ databases">
        <title>Halomonas sp. CS7 16S ribosomal RNA gene Genome sequencing and assembly.</title>
        <authorList>
            <person name="Yook S."/>
        </authorList>
    </citation>
    <scope>NUCLEOTIDE SEQUENCE [LARGE SCALE GENOMIC DNA]</scope>
    <source>
        <strain evidence="10 11">CS7</strain>
    </source>
</reference>
<evidence type="ECO:0000256" key="2">
    <source>
        <dbReference type="ARBA" id="ARBA00009948"/>
    </source>
</evidence>
<feature type="binding site" evidence="8">
    <location>
        <position position="683"/>
    </location>
    <ligand>
        <name>3-phosphoshikimate</name>
        <dbReference type="ChEBI" id="CHEBI:145989"/>
    </ligand>
</feature>
<feature type="binding site" evidence="8">
    <location>
        <position position="362"/>
    </location>
    <ligand>
        <name>phosphoenolpyruvate</name>
        <dbReference type="ChEBI" id="CHEBI:58702"/>
    </ligand>
</feature>
<dbReference type="InterPro" id="IPR006264">
    <property type="entry name" value="EPSP_synthase"/>
</dbReference>
<comment type="caution">
    <text evidence="8">Lacks conserved residue(s) required for the propagation of feature annotation.</text>
</comment>
<feature type="binding site" evidence="8">
    <location>
        <position position="463"/>
    </location>
    <ligand>
        <name>phosphoenolpyruvate</name>
        <dbReference type="ChEBI" id="CHEBI:58702"/>
    </ligand>
</feature>
<evidence type="ECO:0000256" key="3">
    <source>
        <dbReference type="ARBA" id="ARBA00022605"/>
    </source>
</evidence>
<comment type="pathway">
    <text evidence="1 8">Metabolic intermediate biosynthesis; chorismate biosynthesis; chorismate from D-erythrose 4-phosphate and phosphoenolpyruvate: step 6/7.</text>
</comment>
<feature type="binding site" evidence="8">
    <location>
        <position position="510"/>
    </location>
    <ligand>
        <name>phosphoenolpyruvate</name>
        <dbReference type="ChEBI" id="CHEBI:58702"/>
    </ligand>
</feature>
<dbReference type="HAMAP" id="MF_00210">
    <property type="entry name" value="EPSP_synth"/>
    <property type="match status" value="1"/>
</dbReference>
<keyword evidence="5 10" id="KW-0560">Oxidoreductase</keyword>
<dbReference type="PROSITE" id="PS00885">
    <property type="entry name" value="EPSP_SYNTHASE_2"/>
    <property type="match status" value="1"/>
</dbReference>
<keyword evidence="3 8" id="KW-0028">Amino-acid biosynthesis</keyword>